<reference evidence="1 2" key="1">
    <citation type="submission" date="2015-01" db="EMBL/GenBank/DDBJ databases">
        <title>Evolution of Trichinella species and genotypes.</title>
        <authorList>
            <person name="Korhonen P.K."/>
            <person name="Edoardo P."/>
            <person name="Giuseppe L.R."/>
            <person name="Gasser R.B."/>
        </authorList>
    </citation>
    <scope>NUCLEOTIDE SEQUENCE [LARGE SCALE GENOMIC DNA]</scope>
    <source>
        <strain evidence="1">ISS3</strain>
    </source>
</reference>
<organism evidence="1 2">
    <name type="scientific">Trichinella spiralis</name>
    <name type="common">Trichina worm</name>
    <dbReference type="NCBI Taxonomy" id="6334"/>
    <lineage>
        <taxon>Eukaryota</taxon>
        <taxon>Metazoa</taxon>
        <taxon>Ecdysozoa</taxon>
        <taxon>Nematoda</taxon>
        <taxon>Enoplea</taxon>
        <taxon>Dorylaimia</taxon>
        <taxon>Trichinellida</taxon>
        <taxon>Trichinellidae</taxon>
        <taxon>Trichinella</taxon>
    </lineage>
</organism>
<evidence type="ECO:0000313" key="2">
    <source>
        <dbReference type="Proteomes" id="UP000054776"/>
    </source>
</evidence>
<name>A0A0V1BHI2_TRISP</name>
<dbReference type="InParanoid" id="A0A0V1BHI2"/>
<accession>A0A0V1BHI2</accession>
<dbReference type="OrthoDB" id="10619297at2759"/>
<sequence length="111" mass="12686">MIKSCRLRAVPSSVLIAAKKCVRSLFAFWLIYVEDKNLSASRRRHKNWPLTGQPSRALRSTLTAPALRQWPIRVQLRGARCAASFFNWSSAFVYDLLYGSAETHSSDNFYC</sequence>
<dbReference type="Proteomes" id="UP000054776">
    <property type="component" value="Unassembled WGS sequence"/>
</dbReference>
<protein>
    <submittedName>
        <fullName evidence="1">Uncharacterized protein</fullName>
    </submittedName>
</protein>
<keyword evidence="2" id="KW-1185">Reference proteome</keyword>
<evidence type="ECO:0000313" key="1">
    <source>
        <dbReference type="EMBL" id="KRY36321.1"/>
    </source>
</evidence>
<dbReference type="EMBL" id="JYDH01000044">
    <property type="protein sequence ID" value="KRY36321.1"/>
    <property type="molecule type" value="Genomic_DNA"/>
</dbReference>
<dbReference type="AlphaFoldDB" id="A0A0V1BHI2"/>
<gene>
    <name evidence="1" type="ORF">T01_7784</name>
</gene>
<proteinExistence type="predicted"/>
<comment type="caution">
    <text evidence="1">The sequence shown here is derived from an EMBL/GenBank/DDBJ whole genome shotgun (WGS) entry which is preliminary data.</text>
</comment>